<accession>A0A7S2J182</accession>
<protein>
    <recommendedName>
        <fullName evidence="2">Hexosyltransferase</fullName>
    </recommendedName>
</protein>
<organism evidence="1">
    <name type="scientific">Alexandrium andersonii</name>
    <dbReference type="NCBI Taxonomy" id="327968"/>
    <lineage>
        <taxon>Eukaryota</taxon>
        <taxon>Sar</taxon>
        <taxon>Alveolata</taxon>
        <taxon>Dinophyceae</taxon>
        <taxon>Gonyaulacales</taxon>
        <taxon>Pyrocystaceae</taxon>
        <taxon>Alexandrium</taxon>
    </lineage>
</organism>
<proteinExistence type="predicted"/>
<name>A0A7S2J182_9DINO</name>
<gene>
    <name evidence="1" type="ORF">AAND1436_LOCUS45798</name>
</gene>
<evidence type="ECO:0000313" key="1">
    <source>
        <dbReference type="EMBL" id="CAD9534120.1"/>
    </source>
</evidence>
<sequence length="350" mass="39027">MDGEPCTEKIEWARSQGVFDHPDWYPGLGPFSSYESFQDILHSDPTTKEICPRPCSCHTAMQGEACYDKVRWAMSDGIIIHPEYYPGLSVNSRFEDFQQHLFESGEEFKCQKPCRAPHWGSPSLFCFAVIVKDSYELGLIKAQLSKAVGIFLCEDFLVIADGKLGLGTGPHGTVMTAEIPHIPVGRSKDGTAANTLVFMKAWDQVKMDGRWRQHDFILKADPDSVCIAYRLREKLRPIMGQNVYVKNCGKLSGPGWPMMFGSLEAFGKPAVQAYFNGAQRCANELPWQAWGEDLFIQRCLDHLGVGSTVDFSLSGDNVCTGASCGDGFHGNYHPYKDLGAWMACWNQAVR</sequence>
<evidence type="ECO:0008006" key="2">
    <source>
        <dbReference type="Google" id="ProtNLM"/>
    </source>
</evidence>
<dbReference type="EMBL" id="HBGQ01095957">
    <property type="protein sequence ID" value="CAD9534120.1"/>
    <property type="molecule type" value="Transcribed_RNA"/>
</dbReference>
<reference evidence="1" key="1">
    <citation type="submission" date="2021-01" db="EMBL/GenBank/DDBJ databases">
        <authorList>
            <person name="Corre E."/>
            <person name="Pelletier E."/>
            <person name="Niang G."/>
            <person name="Scheremetjew M."/>
            <person name="Finn R."/>
            <person name="Kale V."/>
            <person name="Holt S."/>
            <person name="Cochrane G."/>
            <person name="Meng A."/>
            <person name="Brown T."/>
            <person name="Cohen L."/>
        </authorList>
    </citation>
    <scope>NUCLEOTIDE SEQUENCE</scope>
    <source>
        <strain evidence="1">CCMP2222</strain>
    </source>
</reference>
<dbReference type="AlphaFoldDB" id="A0A7S2J182"/>